<organism evidence="2 3">
    <name type="scientific">Penicillium flavigenum</name>
    <dbReference type="NCBI Taxonomy" id="254877"/>
    <lineage>
        <taxon>Eukaryota</taxon>
        <taxon>Fungi</taxon>
        <taxon>Dikarya</taxon>
        <taxon>Ascomycota</taxon>
        <taxon>Pezizomycotina</taxon>
        <taxon>Eurotiomycetes</taxon>
        <taxon>Eurotiomycetidae</taxon>
        <taxon>Eurotiales</taxon>
        <taxon>Aspergillaceae</taxon>
        <taxon>Penicillium</taxon>
    </lineage>
</organism>
<evidence type="ECO:0000313" key="2">
    <source>
        <dbReference type="EMBL" id="OQE28010.1"/>
    </source>
</evidence>
<keyword evidence="3" id="KW-1185">Reference proteome</keyword>
<feature type="signal peptide" evidence="1">
    <location>
        <begin position="1"/>
        <end position="20"/>
    </location>
</feature>
<evidence type="ECO:0000256" key="1">
    <source>
        <dbReference type="SAM" id="SignalP"/>
    </source>
</evidence>
<name>A0A1V6TQ29_9EURO</name>
<protein>
    <submittedName>
        <fullName evidence="2">Uncharacterized protein</fullName>
    </submittedName>
</protein>
<evidence type="ECO:0000313" key="3">
    <source>
        <dbReference type="Proteomes" id="UP000191342"/>
    </source>
</evidence>
<dbReference type="Proteomes" id="UP000191342">
    <property type="component" value="Unassembled WGS sequence"/>
</dbReference>
<gene>
    <name evidence="2" type="ORF">PENFLA_c005G04297</name>
</gene>
<feature type="chain" id="PRO_5012144622" evidence="1">
    <location>
        <begin position="21"/>
        <end position="62"/>
    </location>
</feature>
<keyword evidence="1" id="KW-0732">Signal</keyword>
<proteinExistence type="predicted"/>
<accession>A0A1V6TQ29</accession>
<sequence length="62" mass="6657">MQFSSFLFATLVLAASSVWAQETDDHPTCLNICNEESGGCLPGMVSKQIAPEGDEPCWTCCS</sequence>
<dbReference type="AlphaFoldDB" id="A0A1V6TQ29"/>
<reference evidence="3" key="1">
    <citation type="journal article" date="2017" name="Nat. Microbiol.">
        <title>Global analysis of biosynthetic gene clusters reveals vast potential of secondary metabolite production in Penicillium species.</title>
        <authorList>
            <person name="Nielsen J.C."/>
            <person name="Grijseels S."/>
            <person name="Prigent S."/>
            <person name="Ji B."/>
            <person name="Dainat J."/>
            <person name="Nielsen K.F."/>
            <person name="Frisvad J.C."/>
            <person name="Workman M."/>
            <person name="Nielsen J."/>
        </authorList>
    </citation>
    <scope>NUCLEOTIDE SEQUENCE [LARGE SCALE GENOMIC DNA]</scope>
    <source>
        <strain evidence="3">IBT 14082</strain>
    </source>
</reference>
<dbReference type="OrthoDB" id="4341480at2759"/>
<comment type="caution">
    <text evidence="2">The sequence shown here is derived from an EMBL/GenBank/DDBJ whole genome shotgun (WGS) entry which is preliminary data.</text>
</comment>
<dbReference type="EMBL" id="MLQL01000005">
    <property type="protein sequence ID" value="OQE28010.1"/>
    <property type="molecule type" value="Genomic_DNA"/>
</dbReference>